<protein>
    <submittedName>
        <fullName evidence="1">Uncharacterized protein</fullName>
    </submittedName>
</protein>
<dbReference type="EMBL" id="JAENGY010001248">
    <property type="protein sequence ID" value="KAG6950964.1"/>
    <property type="molecule type" value="Genomic_DNA"/>
</dbReference>
<keyword evidence="2" id="KW-1185">Reference proteome</keyword>
<gene>
    <name evidence="1" type="ORF">JG688_00013933</name>
</gene>
<name>A0A8J5J143_9STRA</name>
<dbReference type="Proteomes" id="UP000709295">
    <property type="component" value="Unassembled WGS sequence"/>
</dbReference>
<accession>A0A8J5J143</accession>
<evidence type="ECO:0000313" key="1">
    <source>
        <dbReference type="EMBL" id="KAG6950964.1"/>
    </source>
</evidence>
<evidence type="ECO:0000313" key="2">
    <source>
        <dbReference type="Proteomes" id="UP000709295"/>
    </source>
</evidence>
<reference evidence="1" key="1">
    <citation type="submission" date="2021-01" db="EMBL/GenBank/DDBJ databases">
        <title>Phytophthora aleatoria, a newly-described species from Pinus radiata is distinct from Phytophthora cactorum isolates based on comparative genomics.</title>
        <authorList>
            <person name="Mcdougal R."/>
            <person name="Panda P."/>
            <person name="Williams N."/>
            <person name="Studholme D.J."/>
        </authorList>
    </citation>
    <scope>NUCLEOTIDE SEQUENCE</scope>
    <source>
        <strain evidence="1">NZFS 4037</strain>
    </source>
</reference>
<proteinExistence type="predicted"/>
<sequence length="88" mass="10349">MARVLIEDSTHSIYNKTFTVRGGVPVRDKITERRMQDFQERHDIVYCRLKGCKQVSPDKQLQIEVSIAEHLGRLKRHFDDKIIDPDQV</sequence>
<dbReference type="AlphaFoldDB" id="A0A8J5J143"/>
<comment type="caution">
    <text evidence="1">The sequence shown here is derived from an EMBL/GenBank/DDBJ whole genome shotgun (WGS) entry which is preliminary data.</text>
</comment>
<organism evidence="1 2">
    <name type="scientific">Phytophthora aleatoria</name>
    <dbReference type="NCBI Taxonomy" id="2496075"/>
    <lineage>
        <taxon>Eukaryota</taxon>
        <taxon>Sar</taxon>
        <taxon>Stramenopiles</taxon>
        <taxon>Oomycota</taxon>
        <taxon>Peronosporomycetes</taxon>
        <taxon>Peronosporales</taxon>
        <taxon>Peronosporaceae</taxon>
        <taxon>Phytophthora</taxon>
    </lineage>
</organism>